<gene>
    <name evidence="1" type="ORF">F6W96_40690</name>
</gene>
<evidence type="ECO:0000313" key="1">
    <source>
        <dbReference type="EMBL" id="QIS23656.1"/>
    </source>
</evidence>
<accession>A0A6G9ZEX8</accession>
<reference evidence="1 2" key="1">
    <citation type="journal article" date="2019" name="ACS Chem. Biol.">
        <title>Identification and Mobilization of a Cryptic Antibiotic Biosynthesis Gene Locus from a Human-Pathogenic Nocardia Isolate.</title>
        <authorList>
            <person name="Herisse M."/>
            <person name="Ishida K."/>
            <person name="Porter J.L."/>
            <person name="Howden B."/>
            <person name="Hertweck C."/>
            <person name="Stinear T.P."/>
            <person name="Pidot S.J."/>
        </authorList>
    </citation>
    <scope>NUCLEOTIDE SEQUENCE [LARGE SCALE GENOMIC DNA]</scope>
    <source>
        <strain evidence="1 2">AUSMDU00012715</strain>
    </source>
</reference>
<dbReference type="RefSeq" id="WP_167490974.1">
    <property type="nucleotide sequence ID" value="NZ_CP046173.1"/>
</dbReference>
<protein>
    <submittedName>
        <fullName evidence="1">Uncharacterized protein</fullName>
    </submittedName>
</protein>
<evidence type="ECO:0000313" key="2">
    <source>
        <dbReference type="Proteomes" id="UP000500953"/>
    </source>
</evidence>
<dbReference type="AlphaFoldDB" id="A0A6G9ZEX8"/>
<proteinExistence type="predicted"/>
<name>A0A6G9ZEX8_9NOCA</name>
<dbReference type="EMBL" id="CP046173">
    <property type="protein sequence ID" value="QIS23656.1"/>
    <property type="molecule type" value="Genomic_DNA"/>
</dbReference>
<organism evidence="1 2">
    <name type="scientific">Nocardia terpenica</name>
    <dbReference type="NCBI Taxonomy" id="455432"/>
    <lineage>
        <taxon>Bacteria</taxon>
        <taxon>Bacillati</taxon>
        <taxon>Actinomycetota</taxon>
        <taxon>Actinomycetes</taxon>
        <taxon>Mycobacteriales</taxon>
        <taxon>Nocardiaceae</taxon>
        <taxon>Nocardia</taxon>
    </lineage>
</organism>
<dbReference type="Proteomes" id="UP000500953">
    <property type="component" value="Chromosome"/>
</dbReference>
<sequence>MTTKFVRFTMRNGSYLQWLDHGPDRPALISWYGRISGFAFLERDPDSPVETTREAIERLAAQYPEATMSRLIRNPTPDNQ</sequence>